<dbReference type="Gene3D" id="3.40.50.300">
    <property type="entry name" value="P-loop containing nucleotide triphosphate hydrolases"/>
    <property type="match status" value="1"/>
</dbReference>
<protein>
    <submittedName>
        <fullName evidence="1">ATP-binding protein</fullName>
    </submittedName>
</protein>
<evidence type="ECO:0000313" key="1">
    <source>
        <dbReference type="EMBL" id="GGT91449.1"/>
    </source>
</evidence>
<accession>A0A918M0H7</accession>
<dbReference type="InterPro" id="IPR027417">
    <property type="entry name" value="P-loop_NTPase"/>
</dbReference>
<dbReference type="PANTHER" id="PTHR46082">
    <property type="entry name" value="ATP/GTP-BINDING PROTEIN-RELATED"/>
    <property type="match status" value="1"/>
</dbReference>
<dbReference type="AlphaFoldDB" id="A0A918M0H7"/>
<dbReference type="EMBL" id="BMSA01000039">
    <property type="protein sequence ID" value="GGT91449.1"/>
    <property type="molecule type" value="Genomic_DNA"/>
</dbReference>
<keyword evidence="2" id="KW-1185">Reference proteome</keyword>
<dbReference type="Gene3D" id="1.25.40.10">
    <property type="entry name" value="Tetratricopeptide repeat domain"/>
    <property type="match status" value="2"/>
</dbReference>
<name>A0A918M0H7_9ACTN</name>
<dbReference type="Pfam" id="PF13374">
    <property type="entry name" value="TPR_10"/>
    <property type="match status" value="2"/>
</dbReference>
<dbReference type="Proteomes" id="UP000646776">
    <property type="component" value="Unassembled WGS sequence"/>
</dbReference>
<dbReference type="InterPro" id="IPR053137">
    <property type="entry name" value="NLR-like"/>
</dbReference>
<evidence type="ECO:0000313" key="2">
    <source>
        <dbReference type="Proteomes" id="UP000646776"/>
    </source>
</evidence>
<gene>
    <name evidence="1" type="ORF">GCM10010226_81820</name>
</gene>
<dbReference type="PANTHER" id="PTHR46082:SF6">
    <property type="entry name" value="AAA+ ATPASE DOMAIN-CONTAINING PROTEIN-RELATED"/>
    <property type="match status" value="1"/>
</dbReference>
<dbReference type="InterPro" id="IPR009003">
    <property type="entry name" value="Peptidase_S1_PA"/>
</dbReference>
<sequence>MDVRRVMEVWDPAGGIAGTGYLVTDRLLLTAYHNIQHAESSSGRPVEVRQLARHGEQECAWASAEVLWPDQPPDIDQDPHTDAALLLITDPTWQPPASVKPVQWGRVPVPSEGTAGARVACVAVGFPEAEQRDGERDTKEIRGHIETLTGLKSGLITAHLDDVATPGKTGAASSWSGASGAALFCGNLLTGILTTDRTGNYSGDQLIAVPLTTLAARPCFTTTIKAAGNLLTLQDITIPAGSNHSPGPYDMDAPAGLHNLPGLPAEVFVGRKGALAALAAAMEQGSKAITQTVQGLGGVGKTTLALHYAHTHRESYQLVWWIHADTPDQILADLADLTTRLHGAATGRTAAEDADWAIGWLQTHPGWLVVLDNAEHPNSVRQLLGQLHHFGRHLITSRFAHGWPTTPLALPLLTPSASIDLLTQLTRLADPDNQHHARLLAEELGHLPLALEQAGAFIAESHIPVSEYRDLLRQYPAQTTNTTPAGGDPQRTMARIWRITLDALHRDTPLAVDILRAAAWYAPTAIPRALLAPLAEDPVSYTGALGQLAAYNMIALDAGTLSIHRLIQTVARTPDPTTTDDADPHRAYDIITAARQQATTLLRTALPDQPRTNVAGWFTWRILIPHAEALLAATGPDHDTKDTDLLLTDTAIYLQGQGQIAQAITYQKRSLDASIRLHGPDHPSTLTSRNNLAYAYEEAGDLGRAIPLHEQTLTGSVRALGEDHPDTLTSRNNLAGAYESAGDLGRAIPLYEQNFTDRVRVLGEDHPDTLASRNNLAYAYRAAGDLSRAIPLCEQTLTDSVRVLGEDHPNTLASRNNLAGAYETAGDLDQAIPLYEQTLTDFVRVLGEDHPNTLASRNNLAHAYETAGDLDQAIPLYEQTLTDSIRALGEDHPTTRTVRANLAYVKSTNT</sequence>
<comment type="caution">
    <text evidence="1">The sequence shown here is derived from an EMBL/GenBank/DDBJ whole genome shotgun (WGS) entry which is preliminary data.</text>
</comment>
<reference evidence="1" key="1">
    <citation type="journal article" date="2014" name="Int. J. Syst. Evol. Microbiol.">
        <title>Complete genome sequence of Corynebacterium casei LMG S-19264T (=DSM 44701T), isolated from a smear-ripened cheese.</title>
        <authorList>
            <consortium name="US DOE Joint Genome Institute (JGI-PGF)"/>
            <person name="Walter F."/>
            <person name="Albersmeier A."/>
            <person name="Kalinowski J."/>
            <person name="Ruckert C."/>
        </authorList>
    </citation>
    <scope>NUCLEOTIDE SEQUENCE</scope>
    <source>
        <strain evidence="1">JCM 4125</strain>
    </source>
</reference>
<dbReference type="SUPFAM" id="SSF52540">
    <property type="entry name" value="P-loop containing nucleoside triphosphate hydrolases"/>
    <property type="match status" value="1"/>
</dbReference>
<dbReference type="SUPFAM" id="SSF50494">
    <property type="entry name" value="Trypsin-like serine proteases"/>
    <property type="match status" value="1"/>
</dbReference>
<reference evidence="1" key="2">
    <citation type="submission" date="2020-09" db="EMBL/GenBank/DDBJ databases">
        <authorList>
            <person name="Sun Q."/>
            <person name="Ohkuma M."/>
        </authorList>
    </citation>
    <scope>NUCLEOTIDE SEQUENCE</scope>
    <source>
        <strain evidence="1">JCM 4125</strain>
    </source>
</reference>
<organism evidence="1 2">
    <name type="scientific">Streptomyces phaeofaciens</name>
    <dbReference type="NCBI Taxonomy" id="68254"/>
    <lineage>
        <taxon>Bacteria</taxon>
        <taxon>Bacillati</taxon>
        <taxon>Actinomycetota</taxon>
        <taxon>Actinomycetes</taxon>
        <taxon>Kitasatosporales</taxon>
        <taxon>Streptomycetaceae</taxon>
        <taxon>Streptomyces</taxon>
    </lineage>
</organism>
<keyword evidence="1" id="KW-0067">ATP-binding</keyword>
<proteinExistence type="predicted"/>
<dbReference type="RefSeq" id="WP_189717706.1">
    <property type="nucleotide sequence ID" value="NZ_BMSA01000039.1"/>
</dbReference>
<dbReference type="Pfam" id="PF13424">
    <property type="entry name" value="TPR_12"/>
    <property type="match status" value="2"/>
</dbReference>
<dbReference type="GO" id="GO:0005524">
    <property type="term" value="F:ATP binding"/>
    <property type="evidence" value="ECO:0007669"/>
    <property type="project" value="UniProtKB-KW"/>
</dbReference>
<dbReference type="PRINTS" id="PR00381">
    <property type="entry name" value="KINESINLIGHT"/>
</dbReference>
<dbReference type="SUPFAM" id="SSF48452">
    <property type="entry name" value="TPR-like"/>
    <property type="match status" value="2"/>
</dbReference>
<keyword evidence="1" id="KW-0547">Nucleotide-binding</keyword>
<dbReference type="InterPro" id="IPR011990">
    <property type="entry name" value="TPR-like_helical_dom_sf"/>
</dbReference>